<evidence type="ECO:0000313" key="1">
    <source>
        <dbReference type="EMBL" id="UKK03038.2"/>
    </source>
</evidence>
<proteinExistence type="predicted"/>
<protein>
    <submittedName>
        <fullName evidence="1">Uncharacterized protein</fullName>
    </submittedName>
</protein>
<name>A0A976QVH9_THEOR</name>
<organism evidence="1 2">
    <name type="scientific">Theileria orientalis</name>
    <dbReference type="NCBI Taxonomy" id="68886"/>
    <lineage>
        <taxon>Eukaryota</taxon>
        <taxon>Sar</taxon>
        <taxon>Alveolata</taxon>
        <taxon>Apicomplexa</taxon>
        <taxon>Aconoidasida</taxon>
        <taxon>Piroplasmida</taxon>
        <taxon>Theileriidae</taxon>
        <taxon>Theileria</taxon>
    </lineage>
</organism>
<dbReference type="Proteomes" id="UP000244811">
    <property type="component" value="Chromosome 4"/>
</dbReference>
<accession>A0A976QVH9</accession>
<reference evidence="1" key="1">
    <citation type="submission" date="2022-07" db="EMBL/GenBank/DDBJ databases">
        <title>Evaluation of T. orientalis genome assembly methods using nanopore sequencing and analysis of variation between genomes.</title>
        <authorList>
            <person name="Yam J."/>
            <person name="Micallef M.L."/>
            <person name="Liu M."/>
            <person name="Djordjevic S.P."/>
            <person name="Bogema D.R."/>
            <person name="Jenkins C."/>
        </authorList>
    </citation>
    <scope>NUCLEOTIDE SEQUENCE</scope>
    <source>
        <strain evidence="1">Goon Nure</strain>
    </source>
</reference>
<gene>
    <name evidence="1" type="ORF">MACK_003140</name>
</gene>
<evidence type="ECO:0000313" key="2">
    <source>
        <dbReference type="Proteomes" id="UP000244811"/>
    </source>
</evidence>
<dbReference type="AlphaFoldDB" id="A0A976QVH9"/>
<sequence length="1060" mass="123304">MAGTSVLQFPKTPNYNKAIRVYNRMNKSQYLIGFVDDLDRVIYYKYENGQWTEEKTLSRDKNERLSDEIKVLLDKLSANDVHTFTLDDVSDPDKATPEDLEPGAVNESDILYKITTFIVEKKETGYSSSVTVKPTINYPDTRFTKYTHEPKTKPCQKSLVMFKGKKLFRWDSSQSKLLVINDVQDKNLNNIDVYFSDTIDFPLLAGVFQSNNTTEYYFVKRNADRLSWQLLDQVSLKDFIGDTITNKEIHTKLTERNNQRLIKLLNKIALSVVDTVLVLVDKREAYNRTVASDAYKTTLGTKADDFTISDFQPESINVTSVDVPSLKLSNFKCFEHTIMPNGTGPYQTKLLIPFKHFSIVSNKTVYSYRYFEVELYKNDNINDSNKVDLTFKNGEIKLYVYYYCEDPRPLLMCYENKVYRTKRLGDPERYTQVNIKYNQWSILTNIDGCDPELLVRNPGSEANDQKILEALIDVVQYFNPVTLNSEKLPKESTKDFTEGKADTSKYLIHDLTSNCKIYLKISSSEMATYRIHTYEHNGLENQNDSSGFTLGDVIFKGTHGGYNAYKVNYATAIQGQPKKMRHLVKVSAYFHKFDSDFQDPLLVILEFKDGTTGTANTTEYYKLTVRSNEVPGTMNWDKDDSVAGIIDDQKRLLEFLNNVRYNLKYSAKMQLHFTRPSYPFLALNHEGTTEYTTLSGTETSITVSKESCSELEKKGFKCYRQAISSVKTIHLYYITALKMSLPVRNKKDAIIQLFDETGQNPLDKLFYDYAYGDVYVYYYRNYNHPLMFCLKGSAFRPYDNNSYFSKWVKVNQIQKCDYTTLSTEEINQLEKILTLVVHFIGLDKENDNQRAKNILNLTIDDECINYMPDTLRISVLDKSDFILDTFKRDRATNNHRKLILYEFDDIWPGYYYNITSWNYGKFGEYVGYAQTLISCAISNLKHYGYHLHKFPEGIYSHRVEWYKKVSSPSDIVILVHTNTLFIYKFRIEYRSGTWKNDTFKYRVSTNGYYFIGVEPVTPLDRQELYSIYCERVKFINKLDFDSSDPTRPKTSKEALDYFHA</sequence>
<dbReference type="EMBL" id="CP056072">
    <property type="protein sequence ID" value="UKK03038.2"/>
    <property type="molecule type" value="Genomic_DNA"/>
</dbReference>